<organism evidence="1 2">
    <name type="scientific">Chloebia gouldiae</name>
    <name type="common">Gouldian finch</name>
    <name type="synonym">Erythrura gouldiae</name>
    <dbReference type="NCBI Taxonomy" id="44316"/>
    <lineage>
        <taxon>Eukaryota</taxon>
        <taxon>Metazoa</taxon>
        <taxon>Chordata</taxon>
        <taxon>Craniata</taxon>
        <taxon>Vertebrata</taxon>
        <taxon>Euteleostomi</taxon>
        <taxon>Archelosauria</taxon>
        <taxon>Archosauria</taxon>
        <taxon>Dinosauria</taxon>
        <taxon>Saurischia</taxon>
        <taxon>Theropoda</taxon>
        <taxon>Coelurosauria</taxon>
        <taxon>Aves</taxon>
        <taxon>Neognathae</taxon>
        <taxon>Neoaves</taxon>
        <taxon>Telluraves</taxon>
        <taxon>Australaves</taxon>
        <taxon>Passeriformes</taxon>
        <taxon>Passeroidea</taxon>
        <taxon>Passeridae</taxon>
        <taxon>Chloebia</taxon>
    </lineage>
</organism>
<comment type="caution">
    <text evidence="1">The sequence shown here is derived from an EMBL/GenBank/DDBJ whole genome shotgun (WGS) entry which is preliminary data.</text>
</comment>
<sequence>PLAHMPSTDGHSVQKPTLPISSQACPGATCEASQTHDTNCGAAHTFLCASDPSQQADAILWDEASGTISPDLVPVDMMEIRSSSVETFLAELEGNCFQIQAGPFGQWECVHTHLVTTNTIPPILGAAL</sequence>
<reference evidence="1 2" key="1">
    <citation type="journal article" date="2018" name="Proc. R. Soc. B">
        <title>A non-coding region near Follistatin controls head colour polymorphism in the Gouldian finch.</title>
        <authorList>
            <person name="Toomey M.B."/>
            <person name="Marques C.I."/>
            <person name="Andrade P."/>
            <person name="Araujo P.M."/>
            <person name="Sabatino S."/>
            <person name="Gazda M.A."/>
            <person name="Afonso S."/>
            <person name="Lopes R.J."/>
            <person name="Corbo J.C."/>
            <person name="Carneiro M."/>
        </authorList>
    </citation>
    <scope>NUCLEOTIDE SEQUENCE [LARGE SCALE GENOMIC DNA]</scope>
    <source>
        <strain evidence="1">Red01</strain>
        <tissue evidence="1">Muscle</tissue>
    </source>
</reference>
<evidence type="ECO:0000313" key="2">
    <source>
        <dbReference type="Proteomes" id="UP000276834"/>
    </source>
</evidence>
<protein>
    <submittedName>
        <fullName evidence="1">Uncharacterized protein</fullName>
    </submittedName>
</protein>
<keyword evidence="2" id="KW-1185">Reference proteome</keyword>
<dbReference type="EMBL" id="QUSF01000016">
    <property type="protein sequence ID" value="RLW03312.1"/>
    <property type="molecule type" value="Genomic_DNA"/>
</dbReference>
<proteinExistence type="predicted"/>
<gene>
    <name evidence="1" type="ORF">DV515_00006600</name>
</gene>
<feature type="non-terminal residue" evidence="1">
    <location>
        <position position="1"/>
    </location>
</feature>
<name>A0A3L8SLG0_CHLGU</name>
<accession>A0A3L8SLG0</accession>
<dbReference type="AlphaFoldDB" id="A0A3L8SLG0"/>
<dbReference type="Proteomes" id="UP000276834">
    <property type="component" value="Unassembled WGS sequence"/>
</dbReference>
<evidence type="ECO:0000313" key="1">
    <source>
        <dbReference type="EMBL" id="RLW03312.1"/>
    </source>
</evidence>